<sequence>MLPGGLSTLLHAEKAMSRVGFEPTDPMFHEHANSIMSLVQVCGLATFLNFAKFAPSYPAVTAFSSPSHGSEPMLDISKKLISGEHSNSGQHLLESSSQVAPANELDGVANSRPGNAGEYHELPLGNRVDTVGNSIPRPAQKETVGGETDVKAKVKKAWHRKSVDWFENLWTKIIGIVGRHERDQKNYAAKGRGRSSRPSIAENGNANRQRGVGISSDRKADKEPKPEQGENGHDKLTPSALLFEKPTTPVYFSI</sequence>
<proteinExistence type="predicted"/>
<accession>A0A9P6NL58</accession>
<dbReference type="Proteomes" id="UP000886653">
    <property type="component" value="Unassembled WGS sequence"/>
</dbReference>
<dbReference type="AlphaFoldDB" id="A0A9P6NL58"/>
<reference evidence="2" key="1">
    <citation type="submission" date="2013-11" db="EMBL/GenBank/DDBJ databases">
        <title>Genome sequence of the fusiform rust pathogen reveals effectors for host alternation and coevolution with pine.</title>
        <authorList>
            <consortium name="DOE Joint Genome Institute"/>
            <person name="Smith K."/>
            <person name="Pendleton A."/>
            <person name="Kubisiak T."/>
            <person name="Anderson C."/>
            <person name="Salamov A."/>
            <person name="Aerts A."/>
            <person name="Riley R."/>
            <person name="Clum A."/>
            <person name="Lindquist E."/>
            <person name="Ence D."/>
            <person name="Campbell M."/>
            <person name="Kronenberg Z."/>
            <person name="Feau N."/>
            <person name="Dhillon B."/>
            <person name="Hamelin R."/>
            <person name="Burleigh J."/>
            <person name="Smith J."/>
            <person name="Yandell M."/>
            <person name="Nelson C."/>
            <person name="Grigoriev I."/>
            <person name="Davis J."/>
        </authorList>
    </citation>
    <scope>NUCLEOTIDE SEQUENCE</scope>
    <source>
        <strain evidence="2">G11</strain>
    </source>
</reference>
<gene>
    <name evidence="2" type="ORF">CROQUDRAFT_715019</name>
</gene>
<name>A0A9P6NL58_9BASI</name>
<evidence type="ECO:0000256" key="1">
    <source>
        <dbReference type="SAM" id="MobiDB-lite"/>
    </source>
</evidence>
<comment type="caution">
    <text evidence="2">The sequence shown here is derived from an EMBL/GenBank/DDBJ whole genome shotgun (WGS) entry which is preliminary data.</text>
</comment>
<feature type="region of interest" description="Disordered" evidence="1">
    <location>
        <begin position="185"/>
        <end position="254"/>
    </location>
</feature>
<feature type="compositionally biased region" description="Basic and acidic residues" evidence="1">
    <location>
        <begin position="216"/>
        <end position="236"/>
    </location>
</feature>
<organism evidence="2 3">
    <name type="scientific">Cronartium quercuum f. sp. fusiforme G11</name>
    <dbReference type="NCBI Taxonomy" id="708437"/>
    <lineage>
        <taxon>Eukaryota</taxon>
        <taxon>Fungi</taxon>
        <taxon>Dikarya</taxon>
        <taxon>Basidiomycota</taxon>
        <taxon>Pucciniomycotina</taxon>
        <taxon>Pucciniomycetes</taxon>
        <taxon>Pucciniales</taxon>
        <taxon>Coleosporiaceae</taxon>
        <taxon>Cronartium</taxon>
    </lineage>
</organism>
<feature type="region of interest" description="Disordered" evidence="1">
    <location>
        <begin position="105"/>
        <end position="149"/>
    </location>
</feature>
<protein>
    <submittedName>
        <fullName evidence="2">Uncharacterized protein</fullName>
    </submittedName>
</protein>
<evidence type="ECO:0000313" key="3">
    <source>
        <dbReference type="Proteomes" id="UP000886653"/>
    </source>
</evidence>
<evidence type="ECO:0000313" key="2">
    <source>
        <dbReference type="EMBL" id="KAG0147597.1"/>
    </source>
</evidence>
<feature type="compositionally biased region" description="Polar residues" evidence="1">
    <location>
        <begin position="196"/>
        <end position="208"/>
    </location>
</feature>
<dbReference type="EMBL" id="MU167246">
    <property type="protein sequence ID" value="KAG0147597.1"/>
    <property type="molecule type" value="Genomic_DNA"/>
</dbReference>
<keyword evidence="3" id="KW-1185">Reference proteome</keyword>